<evidence type="ECO:0000256" key="11">
    <source>
        <dbReference type="RuleBase" id="RU365097"/>
    </source>
</evidence>
<dbReference type="NCBIfam" id="NF038017">
    <property type="entry name" value="ABC_perm1"/>
    <property type="match status" value="1"/>
</dbReference>
<keyword evidence="5" id="KW-1003">Cell membrane</keyword>
<evidence type="ECO:0000259" key="12">
    <source>
        <dbReference type="PROSITE" id="PS50928"/>
    </source>
</evidence>
<dbReference type="InterPro" id="IPR049783">
    <property type="entry name" value="ABC_perm_TupB-like"/>
</dbReference>
<dbReference type="OrthoDB" id="9795403at2"/>
<feature type="transmembrane region" description="Helical" evidence="10">
    <location>
        <begin position="141"/>
        <end position="163"/>
    </location>
</feature>
<dbReference type="GO" id="GO:0015098">
    <property type="term" value="F:molybdate ion transmembrane transporter activity"/>
    <property type="evidence" value="ECO:0007669"/>
    <property type="project" value="UniProtKB-UniRule"/>
</dbReference>
<evidence type="ECO:0000256" key="8">
    <source>
        <dbReference type="ARBA" id="ARBA00022989"/>
    </source>
</evidence>
<accession>A0A433S9U0</accession>
<evidence type="ECO:0000256" key="1">
    <source>
        <dbReference type="ARBA" id="ARBA00002949"/>
    </source>
</evidence>
<reference evidence="13 14" key="1">
    <citation type="submission" date="2018-01" db="EMBL/GenBank/DDBJ databases">
        <title>Saezia sanguinis gen. nov., sp. nov., in the order Burkholderiales isolated from human blood.</title>
        <authorList>
            <person name="Medina-Pascual M.J."/>
            <person name="Valdezate S."/>
            <person name="Monzon S."/>
            <person name="Cuesta I."/>
            <person name="Carrasco G."/>
            <person name="Villalon P."/>
            <person name="Saez-Nieto J.A."/>
        </authorList>
    </citation>
    <scope>NUCLEOTIDE SEQUENCE [LARGE SCALE GENOMIC DNA]</scope>
    <source>
        <strain evidence="13 14">CNM695-12</strain>
    </source>
</reference>
<evidence type="ECO:0000256" key="6">
    <source>
        <dbReference type="ARBA" id="ARBA00022505"/>
    </source>
</evidence>
<evidence type="ECO:0000256" key="10">
    <source>
        <dbReference type="RuleBase" id="RU363032"/>
    </source>
</evidence>
<feature type="domain" description="ABC transmembrane type-1" evidence="12">
    <location>
        <begin position="16"/>
        <end position="224"/>
    </location>
</feature>
<dbReference type="InterPro" id="IPR000515">
    <property type="entry name" value="MetI-like"/>
</dbReference>
<gene>
    <name evidence="13" type="primary">modB</name>
    <name evidence="13" type="ORF">CUZ56_02965</name>
</gene>
<dbReference type="NCBIfam" id="TIGR02141">
    <property type="entry name" value="modB_ABC"/>
    <property type="match status" value="1"/>
</dbReference>
<proteinExistence type="inferred from homology"/>
<comment type="subcellular location">
    <subcellularLocation>
        <location evidence="11">Cell inner membrane</location>
        <topology evidence="11">Multi-pass membrane protein</topology>
    </subcellularLocation>
    <subcellularLocation>
        <location evidence="2 10">Cell membrane</location>
        <topology evidence="2 10">Multi-pass membrane protein</topology>
    </subcellularLocation>
</comment>
<protein>
    <recommendedName>
        <fullName evidence="11">Molybdenum transport system permease</fullName>
    </recommendedName>
</protein>
<comment type="function">
    <text evidence="1 11">Part of the binding-protein-dependent transport system for molybdenum; probably responsible for the translocation of the substrate across the membrane.</text>
</comment>
<evidence type="ECO:0000256" key="4">
    <source>
        <dbReference type="ARBA" id="ARBA00022448"/>
    </source>
</evidence>
<evidence type="ECO:0000313" key="13">
    <source>
        <dbReference type="EMBL" id="RUS65508.1"/>
    </source>
</evidence>
<evidence type="ECO:0000256" key="9">
    <source>
        <dbReference type="ARBA" id="ARBA00023136"/>
    </source>
</evidence>
<keyword evidence="6 11" id="KW-0500">Molybdenum</keyword>
<evidence type="ECO:0000256" key="3">
    <source>
        <dbReference type="ARBA" id="ARBA00007069"/>
    </source>
</evidence>
<dbReference type="InterPro" id="IPR011867">
    <property type="entry name" value="ModB_ABC"/>
</dbReference>
<evidence type="ECO:0000256" key="2">
    <source>
        <dbReference type="ARBA" id="ARBA00004651"/>
    </source>
</evidence>
<dbReference type="PROSITE" id="PS50928">
    <property type="entry name" value="ABC_TM1"/>
    <property type="match status" value="1"/>
</dbReference>
<evidence type="ECO:0000313" key="14">
    <source>
        <dbReference type="Proteomes" id="UP000286947"/>
    </source>
</evidence>
<dbReference type="Proteomes" id="UP000286947">
    <property type="component" value="Unassembled WGS sequence"/>
</dbReference>
<dbReference type="SUPFAM" id="SSF161098">
    <property type="entry name" value="MetI-like"/>
    <property type="match status" value="1"/>
</dbReference>
<organism evidence="13 14">
    <name type="scientific">Saezia sanguinis</name>
    <dbReference type="NCBI Taxonomy" id="1965230"/>
    <lineage>
        <taxon>Bacteria</taxon>
        <taxon>Pseudomonadati</taxon>
        <taxon>Pseudomonadota</taxon>
        <taxon>Betaproteobacteria</taxon>
        <taxon>Burkholderiales</taxon>
        <taxon>Saeziaceae</taxon>
        <taxon>Saezia</taxon>
    </lineage>
</organism>
<feature type="transmembrane region" description="Helical" evidence="10">
    <location>
        <begin position="202"/>
        <end position="224"/>
    </location>
</feature>
<keyword evidence="4 10" id="KW-0813">Transport</keyword>
<evidence type="ECO:0000256" key="7">
    <source>
        <dbReference type="ARBA" id="ARBA00022692"/>
    </source>
</evidence>
<feature type="transmembrane region" description="Helical" evidence="10">
    <location>
        <begin position="20"/>
        <end position="42"/>
    </location>
</feature>
<keyword evidence="14" id="KW-1185">Reference proteome</keyword>
<feature type="transmembrane region" description="Helical" evidence="10">
    <location>
        <begin position="54"/>
        <end position="73"/>
    </location>
</feature>
<dbReference type="CDD" id="cd06261">
    <property type="entry name" value="TM_PBP2"/>
    <property type="match status" value="1"/>
</dbReference>
<dbReference type="RefSeq" id="WP_126981116.1">
    <property type="nucleotide sequence ID" value="NZ_CAWUGC010000010.1"/>
</dbReference>
<evidence type="ECO:0000256" key="5">
    <source>
        <dbReference type="ARBA" id="ARBA00022475"/>
    </source>
</evidence>
<keyword evidence="7 10" id="KW-0812">Transmembrane</keyword>
<dbReference type="Pfam" id="PF00528">
    <property type="entry name" value="BPD_transp_1"/>
    <property type="match status" value="1"/>
</dbReference>
<dbReference type="InterPro" id="IPR035906">
    <property type="entry name" value="MetI-like_sf"/>
</dbReference>
<feature type="transmembrane region" description="Helical" evidence="10">
    <location>
        <begin position="93"/>
        <end position="113"/>
    </location>
</feature>
<dbReference type="AlphaFoldDB" id="A0A433S9U0"/>
<dbReference type="GO" id="GO:0005886">
    <property type="term" value="C:plasma membrane"/>
    <property type="evidence" value="ECO:0007669"/>
    <property type="project" value="UniProtKB-SubCell"/>
</dbReference>
<dbReference type="Gene3D" id="1.10.3720.10">
    <property type="entry name" value="MetI-like"/>
    <property type="match status" value="1"/>
</dbReference>
<comment type="similarity">
    <text evidence="3 11">Belongs to the binding-protein-dependent transport system permease family. CysTW subfamily.</text>
</comment>
<dbReference type="EMBL" id="PQSP01000012">
    <property type="protein sequence ID" value="RUS65508.1"/>
    <property type="molecule type" value="Genomic_DNA"/>
</dbReference>
<sequence>MNNVVSASLLESLSPLWLSVQVAVAATVLASILGVGCALLMARKNFKGKELLDTLFILPMVLPPTVMGYYLIVLLGRSSAVGGWFEQTLGIRFMFTLKGAIVAATVVAFPLVYKSARAAFEEIAEEYIEAARSLGARNWSIFWRISLPLAMRGIMAGVMLALARALGEFGATLMIAGNMPGKTQTLSIAIYQAVQDGKDTQAWILTAIVCVVCIAILLSIGSLLRKQVVARMT</sequence>
<dbReference type="PANTHER" id="PTHR30183:SF3">
    <property type="entry name" value="MOLYBDENUM TRANSPORT SYSTEM PERMEASE PROTEIN MODB"/>
    <property type="match status" value="1"/>
</dbReference>
<keyword evidence="9 10" id="KW-0472">Membrane</keyword>
<name>A0A433S9U0_9BURK</name>
<comment type="caution">
    <text evidence="13">The sequence shown here is derived from an EMBL/GenBank/DDBJ whole genome shotgun (WGS) entry which is preliminary data.</text>
</comment>
<keyword evidence="8 10" id="KW-1133">Transmembrane helix</keyword>
<dbReference type="PANTHER" id="PTHR30183">
    <property type="entry name" value="MOLYBDENUM TRANSPORT SYSTEM PERMEASE PROTEIN MODB"/>
    <property type="match status" value="1"/>
</dbReference>
<keyword evidence="11" id="KW-0997">Cell inner membrane</keyword>